<feature type="binding site" evidence="9">
    <location>
        <position position="243"/>
    </location>
    <ligand>
        <name>[4Fe-4S] cluster</name>
        <dbReference type="ChEBI" id="CHEBI:49883"/>
        <label>2</label>
    </ligand>
</feature>
<dbReference type="Proteomes" id="UP000188603">
    <property type="component" value="Chromosome"/>
</dbReference>
<dbReference type="Gene3D" id="3.30.70.20">
    <property type="match status" value="1"/>
</dbReference>
<comment type="function">
    <text evidence="9">Catalyzes the conversion of epoxyqueuosine (oQ) to queuosine (Q), which is a hypermodified base found in the wobble positions of tRNA(Asp), tRNA(Asn), tRNA(His) and tRNA(Tyr).</text>
</comment>
<comment type="subunit">
    <text evidence="9">Monomer.</text>
</comment>
<dbReference type="KEGG" id="ntr:B0W44_09410"/>
<keyword evidence="2 9" id="KW-0963">Cytoplasm</keyword>
<evidence type="ECO:0000259" key="10">
    <source>
        <dbReference type="PROSITE" id="PS51379"/>
    </source>
</evidence>
<dbReference type="InterPro" id="IPR017900">
    <property type="entry name" value="4Fe4S_Fe_S_CS"/>
</dbReference>
<dbReference type="GO" id="GO:0008616">
    <property type="term" value="P:tRNA queuosine(34) biosynthetic process"/>
    <property type="evidence" value="ECO:0007669"/>
    <property type="project" value="UniProtKB-UniRule"/>
</dbReference>
<feature type="binding site" evidence="9">
    <location>
        <position position="57"/>
    </location>
    <ligand>
        <name>cob(II)alamin</name>
        <dbReference type="ChEBI" id="CHEBI:16304"/>
    </ligand>
</feature>
<name>A0A1U9K7B6_9BACL</name>
<reference evidence="11 12" key="1">
    <citation type="journal article" date="2015" name="Int. J. Syst. Evol. Microbiol.">
        <title>Novibacillus thermophilus gen. nov., sp. nov., a Gram-staining-negative and moderately thermophilic member of the family Thermoactinomycetaceae.</title>
        <authorList>
            <person name="Yang G."/>
            <person name="Chen J."/>
            <person name="Zhou S."/>
        </authorList>
    </citation>
    <scope>NUCLEOTIDE SEQUENCE [LARGE SCALE GENOMIC DNA]</scope>
    <source>
        <strain evidence="11 12">SG-1</strain>
    </source>
</reference>
<feature type="binding site" evidence="9">
    <location>
        <position position="155"/>
    </location>
    <ligand>
        <name>cob(II)alamin</name>
        <dbReference type="ChEBI" id="CHEBI:16304"/>
    </ligand>
</feature>
<evidence type="ECO:0000256" key="8">
    <source>
        <dbReference type="ARBA" id="ARBA00023014"/>
    </source>
</evidence>
<dbReference type="SMART" id="SM00567">
    <property type="entry name" value="EZ_HEAT"/>
    <property type="match status" value="2"/>
</dbReference>
<comment type="pathway">
    <text evidence="9">tRNA modification; tRNA-queuosine biosynthesis.</text>
</comment>
<evidence type="ECO:0000256" key="4">
    <source>
        <dbReference type="ARBA" id="ARBA00022723"/>
    </source>
</evidence>
<evidence type="ECO:0000256" key="6">
    <source>
        <dbReference type="ARBA" id="ARBA00023002"/>
    </source>
</evidence>
<dbReference type="InterPro" id="IPR016024">
    <property type="entry name" value="ARM-type_fold"/>
</dbReference>
<evidence type="ECO:0000313" key="12">
    <source>
        <dbReference type="Proteomes" id="UP000188603"/>
    </source>
</evidence>
<feature type="binding site" evidence="9">
    <location>
        <begin position="240"/>
        <end position="241"/>
    </location>
    <ligand>
        <name>cob(II)alamin</name>
        <dbReference type="ChEBI" id="CHEBI:16304"/>
    </ligand>
</feature>
<keyword evidence="1 9" id="KW-0004">4Fe-4S</keyword>
<dbReference type="InterPro" id="IPR013542">
    <property type="entry name" value="QueG_DUF1730"/>
</dbReference>
<dbReference type="GO" id="GO:0051539">
    <property type="term" value="F:4 iron, 4 sulfur cluster binding"/>
    <property type="evidence" value="ECO:0007669"/>
    <property type="project" value="UniProtKB-KW"/>
</dbReference>
<dbReference type="Pfam" id="PF13646">
    <property type="entry name" value="HEAT_2"/>
    <property type="match status" value="1"/>
</dbReference>
<dbReference type="GO" id="GO:0031419">
    <property type="term" value="F:cobalamin binding"/>
    <property type="evidence" value="ECO:0007669"/>
    <property type="project" value="UniProtKB-KW"/>
</dbReference>
<evidence type="ECO:0000256" key="3">
    <source>
        <dbReference type="ARBA" id="ARBA00022694"/>
    </source>
</evidence>
<feature type="binding site" evidence="9">
    <location>
        <position position="169"/>
    </location>
    <ligand>
        <name>cob(II)alamin</name>
        <dbReference type="ChEBI" id="CHEBI:16304"/>
    </ligand>
</feature>
<dbReference type="AlphaFoldDB" id="A0A1U9K7B6"/>
<feature type="binding site" evidence="9">
    <location>
        <position position="194"/>
    </location>
    <ligand>
        <name>[4Fe-4S] cluster</name>
        <dbReference type="ChEBI" id="CHEBI:49883"/>
        <label>1</label>
    </ligand>
</feature>
<dbReference type="GO" id="GO:0005737">
    <property type="term" value="C:cytoplasm"/>
    <property type="evidence" value="ECO:0007669"/>
    <property type="project" value="UniProtKB-SubCell"/>
</dbReference>
<dbReference type="STRING" id="1471761.B0W44_09410"/>
<evidence type="ECO:0000256" key="9">
    <source>
        <dbReference type="HAMAP-Rule" id="MF_00916"/>
    </source>
</evidence>
<comment type="catalytic activity">
    <reaction evidence="9">
        <text>epoxyqueuosine(34) in tRNA + AH2 = queuosine(34) in tRNA + A + H2O</text>
        <dbReference type="Rhea" id="RHEA:32159"/>
        <dbReference type="Rhea" id="RHEA-COMP:18571"/>
        <dbReference type="Rhea" id="RHEA-COMP:18582"/>
        <dbReference type="ChEBI" id="CHEBI:13193"/>
        <dbReference type="ChEBI" id="CHEBI:15377"/>
        <dbReference type="ChEBI" id="CHEBI:17499"/>
        <dbReference type="ChEBI" id="CHEBI:194431"/>
        <dbReference type="ChEBI" id="CHEBI:194443"/>
        <dbReference type="EC" id="1.17.99.6"/>
    </reaction>
</comment>
<feature type="binding site" evidence="9">
    <location>
        <position position="214"/>
    </location>
    <ligand>
        <name>[4Fe-4S] cluster</name>
        <dbReference type="ChEBI" id="CHEBI:49883"/>
        <label>2</label>
    </ligand>
</feature>
<proteinExistence type="inferred from homology"/>
<dbReference type="Pfam" id="PF13484">
    <property type="entry name" value="Fer4_16"/>
    <property type="match status" value="1"/>
</dbReference>
<evidence type="ECO:0000313" key="11">
    <source>
        <dbReference type="EMBL" id="AQS55955.1"/>
    </source>
</evidence>
<feature type="binding site" evidence="9">
    <location>
        <position position="198"/>
    </location>
    <ligand>
        <name>[4Fe-4S] cluster</name>
        <dbReference type="ChEBI" id="CHEBI:49883"/>
        <label>2</label>
    </ligand>
</feature>
<dbReference type="NCBIfam" id="TIGR00276">
    <property type="entry name" value="tRNA epoxyqueuosine(34) reductase QueG"/>
    <property type="match status" value="1"/>
</dbReference>
<keyword evidence="4 9" id="KW-0479">Metal-binding</keyword>
<feature type="binding site" evidence="9">
    <location>
        <begin position="139"/>
        <end position="141"/>
    </location>
    <ligand>
        <name>cob(II)alamin</name>
        <dbReference type="ChEBI" id="CHEBI:16304"/>
    </ligand>
</feature>
<evidence type="ECO:0000256" key="7">
    <source>
        <dbReference type="ARBA" id="ARBA00023004"/>
    </source>
</evidence>
<dbReference type="UniPathway" id="UPA00392"/>
<evidence type="ECO:0000256" key="1">
    <source>
        <dbReference type="ARBA" id="ARBA00022485"/>
    </source>
</evidence>
<evidence type="ECO:0000256" key="2">
    <source>
        <dbReference type="ARBA" id="ARBA00022490"/>
    </source>
</evidence>
<feature type="binding site" evidence="9">
    <location>
        <position position="191"/>
    </location>
    <ligand>
        <name>[4Fe-4S] cluster</name>
        <dbReference type="ChEBI" id="CHEBI:49883"/>
        <label>1</label>
    </ligand>
</feature>
<dbReference type="Gene3D" id="1.25.10.10">
    <property type="entry name" value="Leucine-rich Repeat Variant"/>
    <property type="match status" value="1"/>
</dbReference>
<comment type="subcellular location">
    <subcellularLocation>
        <location evidence="9">Cytoplasm</location>
    </subcellularLocation>
</comment>
<feature type="binding site" evidence="9">
    <location>
        <position position="158"/>
    </location>
    <ligand>
        <name>cob(II)alamin</name>
        <dbReference type="ChEBI" id="CHEBI:16304"/>
    </ligand>
</feature>
<sequence>MNASALKAELFAYAREIGIDKIGVCSAEPFDELRVRLTEHRKKGYDSGFEEKDIEKRVDPSLTVPGAQSIIAIAVAYPSKMPYNPAQAPGAYRGVMARVSWGQDYHHVLKERLQALKDFLLERIPHAKAEIMVDTGVLSDRAVAERAGLGWIGKNTALITPEFGSWVYLGEMVTDVFLPRDEPMSDGCGECTRCLDACPTAALVQPRQLNARRCLAYLTLTRGSLEEKDREKIGARLYGCDTCQTVCPYNQRVNATHQEEFRPDPETSKPLLKPLLCMTKSEFREKYGASSASWRGKKPIQRNAIIALAHFKDTTAVPELAKLLYEDPRPVIRETAAWALHKIGGEEAERVLITAESKETDPTVKRQLQQYLEGSNKNCTGRS</sequence>
<evidence type="ECO:0000256" key="5">
    <source>
        <dbReference type="ARBA" id="ARBA00022785"/>
    </source>
</evidence>
<feature type="binding site" evidence="9">
    <location>
        <position position="134"/>
    </location>
    <ligand>
        <name>cob(II)alamin</name>
        <dbReference type="ChEBI" id="CHEBI:16304"/>
    </ligand>
</feature>
<comment type="cofactor">
    <cofactor evidence="9">
        <name>[4Fe-4S] cluster</name>
        <dbReference type="ChEBI" id="CHEBI:49883"/>
    </cofactor>
    <text evidence="9">Binds 2 [4Fe-4S] clusters per monomer.</text>
</comment>
<dbReference type="InterPro" id="IPR004155">
    <property type="entry name" value="PBS_lyase_HEAT"/>
</dbReference>
<gene>
    <name evidence="9" type="primary">queG</name>
    <name evidence="11" type="ORF">B0W44_09410</name>
</gene>
<feature type="binding site" evidence="9">
    <location>
        <position position="298"/>
    </location>
    <ligand>
        <name>tRNA</name>
        <dbReference type="ChEBI" id="CHEBI:17843"/>
    </ligand>
</feature>
<dbReference type="GO" id="GO:0046872">
    <property type="term" value="F:metal ion binding"/>
    <property type="evidence" value="ECO:0007669"/>
    <property type="project" value="UniProtKB-KW"/>
</dbReference>
<dbReference type="SUPFAM" id="SSF46548">
    <property type="entry name" value="alpha-helical ferredoxin"/>
    <property type="match status" value="1"/>
</dbReference>
<feature type="domain" description="4Fe-4S ferredoxin-type" evidence="10">
    <location>
        <begin position="179"/>
        <end position="208"/>
    </location>
</feature>
<feature type="binding site" evidence="9">
    <location>
        <position position="247"/>
    </location>
    <ligand>
        <name>[4Fe-4S] cluster</name>
        <dbReference type="ChEBI" id="CHEBI:49883"/>
        <label>1</label>
    </ligand>
</feature>
<comment type="cofactor">
    <cofactor evidence="9">
        <name>cob(II)alamin</name>
        <dbReference type="ChEBI" id="CHEBI:16304"/>
    </cofactor>
</comment>
<feature type="binding site" evidence="9">
    <location>
        <position position="297"/>
    </location>
    <ligand>
        <name>tRNA</name>
        <dbReference type="ChEBI" id="CHEBI:17843"/>
    </ligand>
</feature>
<feature type="binding site" evidence="9">
    <location>
        <position position="295"/>
    </location>
    <ligand>
        <name>tRNA</name>
        <dbReference type="ChEBI" id="CHEBI:17843"/>
    </ligand>
</feature>
<dbReference type="PROSITE" id="PS00198">
    <property type="entry name" value="4FE4S_FER_1"/>
    <property type="match status" value="1"/>
</dbReference>
<keyword evidence="9" id="KW-0846">Cobalamin</keyword>
<dbReference type="EC" id="1.17.99.6" evidence="9"/>
<dbReference type="EMBL" id="CP019699">
    <property type="protein sequence ID" value="AQS55955.1"/>
    <property type="molecule type" value="Genomic_DNA"/>
</dbReference>
<feature type="binding site" evidence="9">
    <location>
        <position position="240"/>
    </location>
    <ligand>
        <name>[4Fe-4S] cluster</name>
        <dbReference type="ChEBI" id="CHEBI:49883"/>
        <label>2</label>
    </ligand>
</feature>
<dbReference type="InterPro" id="IPR017896">
    <property type="entry name" value="4Fe4S_Fe-S-bd"/>
</dbReference>
<dbReference type="Pfam" id="PF08331">
    <property type="entry name" value="QueG_DUF1730"/>
    <property type="match status" value="1"/>
</dbReference>
<keyword evidence="5 9" id="KW-0671">Queuosine biosynthesis</keyword>
<dbReference type="PANTHER" id="PTHR30002:SF4">
    <property type="entry name" value="EPOXYQUEUOSINE REDUCTASE"/>
    <property type="match status" value="1"/>
</dbReference>
<dbReference type="GO" id="GO:0052693">
    <property type="term" value="F:epoxyqueuosine reductase activity"/>
    <property type="evidence" value="ECO:0007669"/>
    <property type="project" value="UniProtKB-UniRule"/>
</dbReference>
<protein>
    <recommendedName>
        <fullName evidence="9">Epoxyqueuosine reductase</fullName>
        <ecNumber evidence="9">1.17.99.6</ecNumber>
    </recommendedName>
    <alternativeName>
        <fullName evidence="9">Queuosine biosynthesis protein QueG</fullName>
    </alternativeName>
</protein>
<dbReference type="PANTHER" id="PTHR30002">
    <property type="entry name" value="EPOXYQUEUOSINE REDUCTASE"/>
    <property type="match status" value="1"/>
</dbReference>
<accession>A0A1U9K7B6</accession>
<comment type="caution">
    <text evidence="9">Lacks conserved residue(s) required for the propagation of feature annotation.</text>
</comment>
<organism evidence="11 12">
    <name type="scientific">Novibacillus thermophilus</name>
    <dbReference type="NCBI Taxonomy" id="1471761"/>
    <lineage>
        <taxon>Bacteria</taxon>
        <taxon>Bacillati</taxon>
        <taxon>Bacillota</taxon>
        <taxon>Bacilli</taxon>
        <taxon>Bacillales</taxon>
        <taxon>Thermoactinomycetaceae</taxon>
        <taxon>Novibacillus</taxon>
    </lineage>
</organism>
<keyword evidence="12" id="KW-1185">Reference proteome</keyword>
<keyword evidence="7 9" id="KW-0408">Iron</keyword>
<keyword evidence="6 9" id="KW-0560">Oxidoreductase</keyword>
<keyword evidence="9" id="KW-0170">Cobalt</keyword>
<keyword evidence="8 9" id="KW-0411">Iron-sulfur</keyword>
<dbReference type="SUPFAM" id="SSF48371">
    <property type="entry name" value="ARM repeat"/>
    <property type="match status" value="1"/>
</dbReference>
<dbReference type="HAMAP" id="MF_00916">
    <property type="entry name" value="QueG"/>
    <property type="match status" value="1"/>
</dbReference>
<feature type="binding site" evidence="9">
    <location>
        <position position="188"/>
    </location>
    <ligand>
        <name>[4Fe-4S] cluster</name>
        <dbReference type="ChEBI" id="CHEBI:49883"/>
        <label>1</label>
    </ligand>
</feature>
<comment type="similarity">
    <text evidence="9">Belongs to the QueG family.</text>
</comment>
<dbReference type="InterPro" id="IPR011989">
    <property type="entry name" value="ARM-like"/>
</dbReference>
<dbReference type="PROSITE" id="PS51379">
    <property type="entry name" value="4FE4S_FER_2"/>
    <property type="match status" value="1"/>
</dbReference>
<dbReference type="InterPro" id="IPR004453">
    <property type="entry name" value="QueG"/>
</dbReference>
<keyword evidence="3 9" id="KW-0819">tRNA processing</keyword>
<feature type="active site" description="Proton donor" evidence="9">
    <location>
        <position position="134"/>
    </location>
</feature>